<dbReference type="GO" id="GO:1990281">
    <property type="term" value="C:efflux pump complex"/>
    <property type="evidence" value="ECO:0007669"/>
    <property type="project" value="TreeGrafter"/>
</dbReference>
<evidence type="ECO:0000256" key="3">
    <source>
        <dbReference type="SAM" id="SignalP"/>
    </source>
</evidence>
<feature type="chain" id="PRO_5031081785" evidence="3">
    <location>
        <begin position="32"/>
        <end position="367"/>
    </location>
</feature>
<dbReference type="PANTHER" id="PTHR30469">
    <property type="entry name" value="MULTIDRUG RESISTANCE PROTEIN MDTA"/>
    <property type="match status" value="1"/>
</dbReference>
<dbReference type="PANTHER" id="PTHR30469:SF29">
    <property type="entry name" value="BLR2860 PROTEIN"/>
    <property type="match status" value="1"/>
</dbReference>
<comment type="caution">
    <text evidence="5">The sequence shown here is derived from an EMBL/GenBank/DDBJ whole genome shotgun (WGS) entry which is preliminary data.</text>
</comment>
<sequence length="367" mass="38913">MRIKFSYLLAAGLTAAVAGWMLTGQTIVAGAGDNENSTPPPAERKAKNGDAPFAVRVRSIVAEPRHAELEIRGRTEAEARVMVRAETSARVVERPATEGANVEPGETLCILDRGTREARVMEAEAALAQAELDYNASSSLSSKGFTAQTRVAALKAARDAAEARLKEAKLELERTVIKAPVAGRLESPMAEVGTTLEVGDTCAAIVDADPMLAIGQVSERNIGALRLGQEAAVELVTGQTTQGKVRYIAPSADPDTRTFRIEVEIPNPDAAILDGVTVLTRLPLESGEAHRISPSILTLNDEGVVGLRTVNDENHVEFVPVEILGGDTKGLWVSGLPKTARVITVGQDYVIEGQAVQPVVETAEVSQ</sequence>
<evidence type="ECO:0000256" key="1">
    <source>
        <dbReference type="ARBA" id="ARBA00009477"/>
    </source>
</evidence>
<feature type="signal peptide" evidence="3">
    <location>
        <begin position="1"/>
        <end position="31"/>
    </location>
</feature>
<dbReference type="EMBL" id="WUMV01000002">
    <property type="protein sequence ID" value="MXN64321.1"/>
    <property type="molecule type" value="Genomic_DNA"/>
</dbReference>
<keyword evidence="6" id="KW-1185">Reference proteome</keyword>
<dbReference type="Gene3D" id="1.10.287.470">
    <property type="entry name" value="Helix hairpin bin"/>
    <property type="match status" value="1"/>
</dbReference>
<dbReference type="InterPro" id="IPR058792">
    <property type="entry name" value="Beta-barrel_RND_2"/>
</dbReference>
<dbReference type="RefSeq" id="WP_160774555.1">
    <property type="nucleotide sequence ID" value="NZ_WUMV01000002.1"/>
</dbReference>
<feature type="domain" description="CusB-like beta-barrel" evidence="4">
    <location>
        <begin position="216"/>
        <end position="280"/>
    </location>
</feature>
<dbReference type="AlphaFoldDB" id="A0A7X3S700"/>
<comment type="similarity">
    <text evidence="1">Belongs to the membrane fusion protein (MFP) (TC 8.A.1) family.</text>
</comment>
<dbReference type="Proteomes" id="UP000433101">
    <property type="component" value="Unassembled WGS sequence"/>
</dbReference>
<dbReference type="InterPro" id="IPR006143">
    <property type="entry name" value="RND_pump_MFP"/>
</dbReference>
<dbReference type="Pfam" id="PF25954">
    <property type="entry name" value="Beta-barrel_RND_2"/>
    <property type="match status" value="1"/>
</dbReference>
<evidence type="ECO:0000256" key="2">
    <source>
        <dbReference type="SAM" id="Coils"/>
    </source>
</evidence>
<evidence type="ECO:0000313" key="6">
    <source>
        <dbReference type="Proteomes" id="UP000433101"/>
    </source>
</evidence>
<dbReference type="Gene3D" id="2.40.30.170">
    <property type="match status" value="1"/>
</dbReference>
<evidence type="ECO:0000313" key="5">
    <source>
        <dbReference type="EMBL" id="MXN64321.1"/>
    </source>
</evidence>
<keyword evidence="3" id="KW-0732">Signal</keyword>
<reference evidence="5 6" key="1">
    <citation type="submission" date="2019-12" db="EMBL/GenBank/DDBJ databases">
        <authorList>
            <person name="Li M."/>
        </authorList>
    </citation>
    <scope>NUCLEOTIDE SEQUENCE [LARGE SCALE GENOMIC DNA]</scope>
    <source>
        <strain evidence="5 6">GBMRC 2046</strain>
    </source>
</reference>
<protein>
    <submittedName>
        <fullName evidence="5">Efflux RND transporter periplasmic adaptor subunit</fullName>
    </submittedName>
</protein>
<dbReference type="Gene3D" id="2.40.50.100">
    <property type="match status" value="1"/>
</dbReference>
<name>A0A7X3S700_9HYPH</name>
<dbReference type="GO" id="GO:0015562">
    <property type="term" value="F:efflux transmembrane transporter activity"/>
    <property type="evidence" value="ECO:0007669"/>
    <property type="project" value="TreeGrafter"/>
</dbReference>
<proteinExistence type="inferred from homology"/>
<keyword evidence="2" id="KW-0175">Coiled coil</keyword>
<dbReference type="NCBIfam" id="TIGR01730">
    <property type="entry name" value="RND_mfp"/>
    <property type="match status" value="1"/>
</dbReference>
<gene>
    <name evidence="5" type="ORF">GR183_05350</name>
</gene>
<organism evidence="5 6">
    <name type="scientific">Stappia sediminis</name>
    <dbReference type="NCBI Taxonomy" id="2692190"/>
    <lineage>
        <taxon>Bacteria</taxon>
        <taxon>Pseudomonadati</taxon>
        <taxon>Pseudomonadota</taxon>
        <taxon>Alphaproteobacteria</taxon>
        <taxon>Hyphomicrobiales</taxon>
        <taxon>Stappiaceae</taxon>
        <taxon>Stappia</taxon>
    </lineage>
</organism>
<accession>A0A7X3S700</accession>
<dbReference type="SUPFAM" id="SSF111369">
    <property type="entry name" value="HlyD-like secretion proteins"/>
    <property type="match status" value="1"/>
</dbReference>
<feature type="coiled-coil region" evidence="2">
    <location>
        <begin position="111"/>
        <end position="178"/>
    </location>
</feature>
<evidence type="ECO:0000259" key="4">
    <source>
        <dbReference type="Pfam" id="PF25954"/>
    </source>
</evidence>